<evidence type="ECO:0000256" key="1">
    <source>
        <dbReference type="ARBA" id="ARBA00004123"/>
    </source>
</evidence>
<reference evidence="12 13" key="1">
    <citation type="journal article" date="2011" name="Science">
        <title>The Selaginella genome identifies genetic changes associated with the evolution of vascular plants.</title>
        <authorList>
            <person name="Banks J.A."/>
            <person name="Nishiyama T."/>
            <person name="Hasebe M."/>
            <person name="Bowman J.L."/>
            <person name="Gribskov M."/>
            <person name="dePamphilis C."/>
            <person name="Albert V.A."/>
            <person name="Aono N."/>
            <person name="Aoyama T."/>
            <person name="Ambrose B.A."/>
            <person name="Ashton N.W."/>
            <person name="Axtell M.J."/>
            <person name="Barker E."/>
            <person name="Barker M.S."/>
            <person name="Bennetzen J.L."/>
            <person name="Bonawitz N.D."/>
            <person name="Chapple C."/>
            <person name="Cheng C."/>
            <person name="Correa L.G."/>
            <person name="Dacre M."/>
            <person name="DeBarry J."/>
            <person name="Dreyer I."/>
            <person name="Elias M."/>
            <person name="Engstrom E.M."/>
            <person name="Estelle M."/>
            <person name="Feng L."/>
            <person name="Finet C."/>
            <person name="Floyd S.K."/>
            <person name="Frommer W.B."/>
            <person name="Fujita T."/>
            <person name="Gramzow L."/>
            <person name="Gutensohn M."/>
            <person name="Harholt J."/>
            <person name="Hattori M."/>
            <person name="Heyl A."/>
            <person name="Hirai T."/>
            <person name="Hiwatashi Y."/>
            <person name="Ishikawa M."/>
            <person name="Iwata M."/>
            <person name="Karol K.G."/>
            <person name="Koehler B."/>
            <person name="Kolukisaoglu U."/>
            <person name="Kubo M."/>
            <person name="Kurata T."/>
            <person name="Lalonde S."/>
            <person name="Li K."/>
            <person name="Li Y."/>
            <person name="Litt A."/>
            <person name="Lyons E."/>
            <person name="Manning G."/>
            <person name="Maruyama T."/>
            <person name="Michael T.P."/>
            <person name="Mikami K."/>
            <person name="Miyazaki S."/>
            <person name="Morinaga S."/>
            <person name="Murata T."/>
            <person name="Mueller-Roeber B."/>
            <person name="Nelson D.R."/>
            <person name="Obara M."/>
            <person name="Oguri Y."/>
            <person name="Olmstead R.G."/>
            <person name="Onodera N."/>
            <person name="Petersen B.L."/>
            <person name="Pils B."/>
            <person name="Prigge M."/>
            <person name="Rensing S.A."/>
            <person name="Riano-Pachon D.M."/>
            <person name="Roberts A.W."/>
            <person name="Sato Y."/>
            <person name="Scheller H.V."/>
            <person name="Schulz B."/>
            <person name="Schulz C."/>
            <person name="Shakirov E.V."/>
            <person name="Shibagaki N."/>
            <person name="Shinohara N."/>
            <person name="Shippen D.E."/>
            <person name="Soerensen I."/>
            <person name="Sotooka R."/>
            <person name="Sugimoto N."/>
            <person name="Sugita M."/>
            <person name="Sumikawa N."/>
            <person name="Tanurdzic M."/>
            <person name="Theissen G."/>
            <person name="Ulvskov P."/>
            <person name="Wakazuki S."/>
            <person name="Weng J.K."/>
            <person name="Willats W.W."/>
            <person name="Wipf D."/>
            <person name="Wolf P.G."/>
            <person name="Yang L."/>
            <person name="Zimmer A.D."/>
            <person name="Zhu Q."/>
            <person name="Mitros T."/>
            <person name="Hellsten U."/>
            <person name="Loque D."/>
            <person name="Otillar R."/>
            <person name="Salamov A."/>
            <person name="Schmutz J."/>
            <person name="Shapiro H."/>
            <person name="Lindquist E."/>
            <person name="Lucas S."/>
            <person name="Rokhsar D."/>
            <person name="Grigoriev I.V."/>
        </authorList>
    </citation>
    <scope>NUCLEOTIDE SEQUENCE [LARGE SCALE GENOMIC DNA]</scope>
</reference>
<keyword evidence="13" id="KW-1185">Reference proteome</keyword>
<dbReference type="GO" id="GO:0005524">
    <property type="term" value="F:ATP binding"/>
    <property type="evidence" value="ECO:0007669"/>
    <property type="project" value="UniProtKB-KW"/>
</dbReference>
<keyword evidence="6" id="KW-0067">ATP-binding</keyword>
<dbReference type="GO" id="GO:0006310">
    <property type="term" value="P:DNA recombination"/>
    <property type="evidence" value="ECO:0007669"/>
    <property type="project" value="UniProtKB-KW"/>
</dbReference>
<sequence length="169" mass="19807">MEPNENLSSKKQDLCNLIDHLSIDTENPCVIMSQDMSRDFLSAGSEKEKFKFYFKATLLEKVSKLLDMNMKTIQVCCDCLQKDRKSFEVLEQDLVKIEEKLLHAEQVDELAKEVHTLRKRLAWAVVYETDKKLEDIQAFVRELKQLILLVEEDTEMQTVSRLVFYLLDV</sequence>
<keyword evidence="7 11" id="KW-0175">Coiled coil</keyword>
<evidence type="ECO:0000256" key="8">
    <source>
        <dbReference type="ARBA" id="ARBA00023172"/>
    </source>
</evidence>
<keyword evidence="9" id="KW-0234">DNA repair</keyword>
<dbReference type="PANTHER" id="PTHR19306">
    <property type="entry name" value="STRUCTURAL MAINTENANCE OF CHROMOSOMES 5,6 SMC5, SMC6"/>
    <property type="match status" value="1"/>
</dbReference>
<dbReference type="STRING" id="88036.D8RES6"/>
<keyword evidence="8" id="KW-0233">DNA recombination</keyword>
<dbReference type="Proteomes" id="UP000001514">
    <property type="component" value="Unassembled WGS sequence"/>
</dbReference>
<evidence type="ECO:0000256" key="3">
    <source>
        <dbReference type="ARBA" id="ARBA00022454"/>
    </source>
</evidence>
<name>D8RES6_SELML</name>
<dbReference type="EMBL" id="GL377577">
    <property type="protein sequence ID" value="EFJ29493.1"/>
    <property type="molecule type" value="Genomic_DNA"/>
</dbReference>
<evidence type="ECO:0000256" key="6">
    <source>
        <dbReference type="ARBA" id="ARBA00022840"/>
    </source>
</evidence>
<proteinExistence type="predicted"/>
<dbReference type="GO" id="GO:0006281">
    <property type="term" value="P:DNA repair"/>
    <property type="evidence" value="ECO:0007669"/>
    <property type="project" value="UniProtKB-KW"/>
</dbReference>
<dbReference type="eggNOG" id="KOG0250">
    <property type="taxonomic scope" value="Eukaryota"/>
</dbReference>
<organism evidence="13">
    <name type="scientific">Selaginella moellendorffii</name>
    <name type="common">Spikemoss</name>
    <dbReference type="NCBI Taxonomy" id="88036"/>
    <lineage>
        <taxon>Eukaryota</taxon>
        <taxon>Viridiplantae</taxon>
        <taxon>Streptophyta</taxon>
        <taxon>Embryophyta</taxon>
        <taxon>Tracheophyta</taxon>
        <taxon>Lycopodiopsida</taxon>
        <taxon>Selaginellales</taxon>
        <taxon>Selaginellaceae</taxon>
        <taxon>Selaginella</taxon>
    </lineage>
</organism>
<dbReference type="AlphaFoldDB" id="D8RES6"/>
<evidence type="ECO:0000313" key="13">
    <source>
        <dbReference type="Proteomes" id="UP000001514"/>
    </source>
</evidence>
<evidence type="ECO:0000256" key="7">
    <source>
        <dbReference type="ARBA" id="ARBA00023054"/>
    </source>
</evidence>
<evidence type="ECO:0000256" key="2">
    <source>
        <dbReference type="ARBA" id="ARBA00004286"/>
    </source>
</evidence>
<gene>
    <name evidence="12" type="ORF">SELMODRAFT_410446</name>
</gene>
<comment type="subcellular location">
    <subcellularLocation>
        <location evidence="2">Chromosome</location>
    </subcellularLocation>
    <subcellularLocation>
        <location evidence="1">Nucleus</location>
    </subcellularLocation>
</comment>
<keyword evidence="4" id="KW-0547">Nucleotide-binding</keyword>
<evidence type="ECO:0000256" key="10">
    <source>
        <dbReference type="ARBA" id="ARBA00023242"/>
    </source>
</evidence>
<dbReference type="GO" id="GO:0005634">
    <property type="term" value="C:nucleus"/>
    <property type="evidence" value="ECO:0007669"/>
    <property type="project" value="UniProtKB-SubCell"/>
</dbReference>
<dbReference type="KEGG" id="smo:SELMODRAFT_410446"/>
<dbReference type="PANTHER" id="PTHR19306:SF6">
    <property type="entry name" value="STRUCTURAL MAINTENANCE OF CHROMOSOMES PROTEIN 6"/>
    <property type="match status" value="1"/>
</dbReference>
<dbReference type="GO" id="GO:0005694">
    <property type="term" value="C:chromosome"/>
    <property type="evidence" value="ECO:0007669"/>
    <property type="project" value="UniProtKB-SubCell"/>
</dbReference>
<evidence type="ECO:0000256" key="9">
    <source>
        <dbReference type="ARBA" id="ARBA00023204"/>
    </source>
</evidence>
<evidence type="ECO:0000256" key="11">
    <source>
        <dbReference type="SAM" id="Coils"/>
    </source>
</evidence>
<feature type="coiled-coil region" evidence="11">
    <location>
        <begin position="80"/>
        <end position="107"/>
    </location>
</feature>
<protein>
    <submittedName>
        <fullName evidence="12">Uncharacterized protein</fullName>
    </submittedName>
</protein>
<dbReference type="Gramene" id="EFJ29493">
    <property type="protein sequence ID" value="EFJ29493"/>
    <property type="gene ID" value="SELMODRAFT_410446"/>
</dbReference>
<evidence type="ECO:0000256" key="5">
    <source>
        <dbReference type="ARBA" id="ARBA00022763"/>
    </source>
</evidence>
<keyword evidence="3" id="KW-0158">Chromosome</keyword>
<keyword evidence="5" id="KW-0227">DNA damage</keyword>
<dbReference type="InParanoid" id="D8RES6"/>
<evidence type="ECO:0000256" key="4">
    <source>
        <dbReference type="ARBA" id="ARBA00022741"/>
    </source>
</evidence>
<evidence type="ECO:0000313" key="12">
    <source>
        <dbReference type="EMBL" id="EFJ29493.1"/>
    </source>
</evidence>
<keyword evidence="10" id="KW-0539">Nucleus</keyword>
<accession>D8RES6</accession>
<dbReference type="HOGENOM" id="CLU_1848539_0_0_1"/>